<comment type="similarity">
    <text evidence="1">Belongs to the protein kinase superfamily. AGC Ser/Thr protein kinase family. DMPK subfamily.</text>
</comment>
<evidence type="ECO:0000256" key="10">
    <source>
        <dbReference type="ARBA" id="ARBA00022833"/>
    </source>
</evidence>
<dbReference type="SMART" id="SM00133">
    <property type="entry name" value="S_TK_X"/>
    <property type="match status" value="1"/>
</dbReference>
<dbReference type="Pfam" id="PF00780">
    <property type="entry name" value="CNH"/>
    <property type="match status" value="1"/>
</dbReference>
<dbReference type="EMBL" id="JAPWDV010000003">
    <property type="protein sequence ID" value="KAJ6218457.1"/>
    <property type="molecule type" value="Genomic_DNA"/>
</dbReference>
<feature type="coiled-coil region" evidence="16">
    <location>
        <begin position="1652"/>
        <end position="1700"/>
    </location>
</feature>
<evidence type="ECO:0000256" key="2">
    <source>
        <dbReference type="ARBA" id="ARBA00012513"/>
    </source>
</evidence>
<name>A0A9Q0M5L4_BLOTA</name>
<dbReference type="GO" id="GO:0005524">
    <property type="term" value="F:ATP binding"/>
    <property type="evidence" value="ECO:0007669"/>
    <property type="project" value="UniProtKB-UniRule"/>
</dbReference>
<keyword evidence="12 16" id="KW-0175">Coiled coil</keyword>
<dbReference type="InterPro" id="IPR011993">
    <property type="entry name" value="PH-like_dom_sf"/>
</dbReference>
<feature type="coiled-coil region" evidence="16">
    <location>
        <begin position="596"/>
        <end position="623"/>
    </location>
</feature>
<dbReference type="Proteomes" id="UP001142055">
    <property type="component" value="Chromosome 3"/>
</dbReference>
<evidence type="ECO:0000256" key="13">
    <source>
        <dbReference type="ARBA" id="ARBA00047899"/>
    </source>
</evidence>
<evidence type="ECO:0000256" key="5">
    <source>
        <dbReference type="ARBA" id="ARBA00022679"/>
    </source>
</evidence>
<dbReference type="SUPFAM" id="SSF56112">
    <property type="entry name" value="Protein kinase-like (PK-like)"/>
    <property type="match status" value="1"/>
</dbReference>
<feature type="region of interest" description="Disordered" evidence="17">
    <location>
        <begin position="1368"/>
        <end position="1391"/>
    </location>
</feature>
<feature type="region of interest" description="Disordered" evidence="17">
    <location>
        <begin position="2372"/>
        <end position="2394"/>
    </location>
</feature>
<feature type="coiled-coil region" evidence="16">
    <location>
        <begin position="336"/>
        <end position="384"/>
    </location>
</feature>
<dbReference type="InterPro" id="IPR001180">
    <property type="entry name" value="CNH_dom"/>
</dbReference>
<dbReference type="InterPro" id="IPR011009">
    <property type="entry name" value="Kinase-like_dom_sf"/>
</dbReference>
<dbReference type="EC" id="2.7.11.1" evidence="2"/>
<evidence type="ECO:0000256" key="16">
    <source>
        <dbReference type="SAM" id="Coils"/>
    </source>
</evidence>
<evidence type="ECO:0000256" key="8">
    <source>
        <dbReference type="ARBA" id="ARBA00022771"/>
    </source>
</evidence>
<dbReference type="Gene3D" id="2.30.29.30">
    <property type="entry name" value="Pleckstrin-homology domain (PH domain)/Phosphotyrosine-binding domain (PTB)"/>
    <property type="match status" value="1"/>
</dbReference>
<dbReference type="InterPro" id="IPR002219">
    <property type="entry name" value="PKC_DAG/PE"/>
</dbReference>
<dbReference type="InterPro" id="IPR000961">
    <property type="entry name" value="AGC-kinase_C"/>
</dbReference>
<feature type="domain" description="AGC-kinase C-terminal" evidence="23">
    <location>
        <begin position="1300"/>
        <end position="1369"/>
    </location>
</feature>
<keyword evidence="11 15" id="KW-0067">ATP-binding</keyword>
<dbReference type="GO" id="GO:0004674">
    <property type="term" value="F:protein serine/threonine kinase activity"/>
    <property type="evidence" value="ECO:0007669"/>
    <property type="project" value="UniProtKB-KW"/>
</dbReference>
<dbReference type="PROSITE" id="PS00108">
    <property type="entry name" value="PROTEIN_KINASE_ST"/>
    <property type="match status" value="1"/>
</dbReference>
<dbReference type="PROSITE" id="PS50011">
    <property type="entry name" value="PROTEIN_KINASE_DOM"/>
    <property type="match status" value="1"/>
</dbReference>
<evidence type="ECO:0000259" key="20">
    <source>
        <dbReference type="PROSITE" id="PS50081"/>
    </source>
</evidence>
<dbReference type="SUPFAM" id="SSF52540">
    <property type="entry name" value="P-loop containing nucleoside triphosphate hydrolases"/>
    <property type="match status" value="2"/>
</dbReference>
<dbReference type="PANTHER" id="PTHR22988">
    <property type="entry name" value="MYOTONIC DYSTROPHY S/T KINASE-RELATED"/>
    <property type="match status" value="1"/>
</dbReference>
<dbReference type="GO" id="GO:0006302">
    <property type="term" value="P:double-strand break repair"/>
    <property type="evidence" value="ECO:0007669"/>
    <property type="project" value="InterPro"/>
</dbReference>
<feature type="domain" description="CRIB" evidence="21">
    <location>
        <begin position="2341"/>
        <end position="2354"/>
    </location>
</feature>
<evidence type="ECO:0000256" key="11">
    <source>
        <dbReference type="ARBA" id="ARBA00022840"/>
    </source>
</evidence>
<keyword evidence="25" id="KW-1185">Reference proteome</keyword>
<comment type="catalytic activity">
    <reaction evidence="13">
        <text>L-threonyl-[protein] + ATP = O-phospho-L-threonyl-[protein] + ADP + H(+)</text>
        <dbReference type="Rhea" id="RHEA:46608"/>
        <dbReference type="Rhea" id="RHEA-COMP:11060"/>
        <dbReference type="Rhea" id="RHEA-COMP:11605"/>
        <dbReference type="ChEBI" id="CHEBI:15378"/>
        <dbReference type="ChEBI" id="CHEBI:30013"/>
        <dbReference type="ChEBI" id="CHEBI:30616"/>
        <dbReference type="ChEBI" id="CHEBI:61977"/>
        <dbReference type="ChEBI" id="CHEBI:456216"/>
        <dbReference type="EC" id="2.7.11.1"/>
    </reaction>
</comment>
<dbReference type="InterPro" id="IPR008271">
    <property type="entry name" value="Ser/Thr_kinase_AS"/>
</dbReference>
<dbReference type="CDD" id="cd20809">
    <property type="entry name" value="C1_MRCK"/>
    <property type="match status" value="1"/>
</dbReference>
<dbReference type="PANTHER" id="PTHR22988:SF66">
    <property type="entry name" value="SERINE_THREONINE-PROTEIN KINASE GENGHIS KHAN"/>
    <property type="match status" value="1"/>
</dbReference>
<dbReference type="FunFam" id="1.10.510.10:FF:000751">
    <property type="entry name" value="Non-specific serine/threonine protein kinase"/>
    <property type="match status" value="1"/>
</dbReference>
<gene>
    <name evidence="24" type="ORF">RDWZM_009614</name>
</gene>
<dbReference type="InterPro" id="IPR000095">
    <property type="entry name" value="CRIB_dom"/>
</dbReference>
<feature type="coiled-coil region" evidence="16">
    <location>
        <begin position="1394"/>
        <end position="1547"/>
    </location>
</feature>
<feature type="coiled-coil region" evidence="16">
    <location>
        <begin position="823"/>
        <end position="854"/>
    </location>
</feature>
<dbReference type="PROSITE" id="PS50108">
    <property type="entry name" value="CRIB"/>
    <property type="match status" value="1"/>
</dbReference>
<evidence type="ECO:0000313" key="24">
    <source>
        <dbReference type="EMBL" id="KAJ6218457.1"/>
    </source>
</evidence>
<evidence type="ECO:0000256" key="17">
    <source>
        <dbReference type="SAM" id="MobiDB-lite"/>
    </source>
</evidence>
<dbReference type="InterPro" id="IPR046349">
    <property type="entry name" value="C1-like_sf"/>
</dbReference>
<dbReference type="SMART" id="SM00220">
    <property type="entry name" value="S_TKc"/>
    <property type="match status" value="1"/>
</dbReference>
<dbReference type="SMART" id="SM00233">
    <property type="entry name" value="PH"/>
    <property type="match status" value="1"/>
</dbReference>
<keyword evidence="4" id="KW-0597">Phosphoprotein</keyword>
<keyword evidence="8" id="KW-0863">Zinc-finger</keyword>
<dbReference type="GO" id="GO:0016887">
    <property type="term" value="F:ATP hydrolysis activity"/>
    <property type="evidence" value="ECO:0007669"/>
    <property type="project" value="InterPro"/>
</dbReference>
<dbReference type="InterPro" id="IPR027417">
    <property type="entry name" value="P-loop_NTPase"/>
</dbReference>
<protein>
    <recommendedName>
        <fullName evidence="2">non-specific serine/threonine protein kinase</fullName>
        <ecNumber evidence="2">2.7.11.1</ecNumber>
    </recommendedName>
</protein>
<dbReference type="InterPro" id="IPR000719">
    <property type="entry name" value="Prot_kinase_dom"/>
</dbReference>
<evidence type="ECO:0000259" key="18">
    <source>
        <dbReference type="PROSITE" id="PS50003"/>
    </source>
</evidence>
<dbReference type="Pfam" id="PF00069">
    <property type="entry name" value="Pkinase"/>
    <property type="match status" value="1"/>
</dbReference>
<feature type="binding site" evidence="15">
    <location>
        <position position="1063"/>
    </location>
    <ligand>
        <name>ATP</name>
        <dbReference type="ChEBI" id="CHEBI:30616"/>
    </ligand>
</feature>
<reference evidence="24" key="1">
    <citation type="submission" date="2022-12" db="EMBL/GenBank/DDBJ databases">
        <title>Genome assemblies of Blomia tropicalis.</title>
        <authorList>
            <person name="Cui Y."/>
        </authorList>
    </citation>
    <scope>NUCLEOTIDE SEQUENCE</scope>
    <source>
        <tissue evidence="24">Adult mites</tissue>
    </source>
</reference>
<dbReference type="PROSITE" id="PS51285">
    <property type="entry name" value="AGC_KINASE_CTER"/>
    <property type="match status" value="1"/>
</dbReference>
<dbReference type="PROSITE" id="PS50219">
    <property type="entry name" value="CNH"/>
    <property type="match status" value="1"/>
</dbReference>
<dbReference type="GO" id="GO:0005856">
    <property type="term" value="C:cytoskeleton"/>
    <property type="evidence" value="ECO:0007669"/>
    <property type="project" value="TreeGrafter"/>
</dbReference>
<keyword evidence="5" id="KW-0808">Transferase</keyword>
<dbReference type="Pfam" id="PF00130">
    <property type="entry name" value="C1_1"/>
    <property type="match status" value="1"/>
</dbReference>
<dbReference type="GO" id="GO:0005737">
    <property type="term" value="C:cytoplasm"/>
    <property type="evidence" value="ECO:0007669"/>
    <property type="project" value="TreeGrafter"/>
</dbReference>
<evidence type="ECO:0000256" key="3">
    <source>
        <dbReference type="ARBA" id="ARBA00022527"/>
    </source>
</evidence>
<keyword evidence="9" id="KW-0418">Kinase</keyword>
<evidence type="ECO:0000259" key="19">
    <source>
        <dbReference type="PROSITE" id="PS50011"/>
    </source>
</evidence>
<accession>A0A9Q0M5L4</accession>
<sequence length="2394" mass="276838">MAVEEASRWTGWKRGAIVRIELVNFMIHENLTFEPGPYLNLILGPNGAGKSAIVCSIIMGFGGDPQITGRSSNLERRMRIVSKNAKNECVTSWKINGETVSKADVLQFINDLNIEINNLCQVLPQERVVEFSRLSPKDLLVSTEKSIGDIVLYQRHIKLIELSKEVKDLEHKIKDCQSFITKCNQYKSTMEPDLQMIKQKKKFEEEIEWFNKKKVWLAYETIRTNYLELKEECNDLNQKLEEKEALIKPTKDCIDEYEIVIRKLKDESNRLSNEKQSNTFSNKVNKLKNMISELSRKSMEHDEDFSNEQNLKRRILVQQQHLENFKNDRKNYSDESSKIESILDSIKQEIDEIEKQLKPITDNIAHLRMKKQNLDKENGRLLAEKDYLNNLFNQRLNKVLDINKNAKTVCDFLKNNRSMFSGKVFPPILTQINVKNSKYIQYVESAISANDLATILFEKKEDLTLFSRELKLKHNIRFPSAIVPRNFTIDDCKSTIDLENLKQYGIFASVRDLFTAPDQVMIYLCKLFNIHKVPVGDENADRNITKIMESSNFRRVITAENVHNIIVSSYDKSHSSKVSELRPAKFLNIITDQARIDENKRRLDKINTELADFEKSMDQAVREEKLLSKQHDDKVNEQQEHKSKLDRIEALDIKIHEREQQIKDCQRKLDSIQKIRQNLARSLEKDQSTILNLLEDVTENYKTPTEVNISSYLPDIKINVLNKLIIDVKSKFETMNFEIERLRNEKKNLCGQLRNLRDKAKDARNHAKEFSGFDIAEIGETSEIAKKFQDMPATIEELDSSIAILKLRCEGFAHVDETIIEEYKRYQDEVAVKTKENEKLNQELEIKIEEIESNHPLWYSSLNTIVKKINENYSKFMEHLEYSGEVYISESGKKYAYDEYGIGVKVKFRDSEPMKDLDACHQSGGERSVSTMIYMLALQELAQVPFRVVDEINQLTLKERLAQLSNLFTIGPTLIDDKSINCELLIDLLIAVYTDIQRNARPNRDKNSPSNKFCDFVRPLIERINNLQLRSNDFEQLKIIGKGAFGQVLLVKCKETQNVFAMKVLNKLEMAKRAEKACYKEERDILLHGSKEWFTKLHYAFQDCDNLYLVMDYYIGGDFLTLLSKYDDTLPEDMCRFYAMQMILAISALHELGYIHRDIKPHNILIDSSGHIRLADFGSCVKAAFVKSDTSTPVGTPDYISPEILNVIEGRNNQDTSYSFETDWWSLGIVLFESFYGETPFYAESLVETYFKIMNHKSHFMFPVNAKVTDEAKDLIANLITDRVHRYKMIDQFKSHPWFTGIDWDSVRYQVPPYQPNFDGPDDTSNFDISDIKPINNPITTISSNKDINIELSFVGFSATLNSVSPDISSLPESNVKPPSESQSISLSTPVENESDALEKINLLENHLKSAKQEWSEMFNLLTEMKKEKNILSDKLRIKEEELDEQIEKNSQLRTQLRNYEKTKRQHIEEIANLQGEVNTVRIVRKQDQNTIKDLEDRLELLENQLKHDTESSKLLSNEKQVFLKQISDLEQQLLNIEEENMILKGENAEQRKYVQEMNLNMIQMNKFNCNYDDVLKTLTKLSSKQQSTRSTFDQMLEVVEYNVKKYKYLLDKNGGKVDPNMMTLSKNNPSWQERRSARVDKQELLTLQLELNNEILDKQKIQSELAKLQHDFDNIVIQLNESKNEVNRLKKQVKSFAQEGTSSETSKFERKDSDSEYGDNSFLKDYIPENNTLMSIANKRQSVVGIPQDPNENFDYHNKFGHSFIIRTFITPIKCYICTSLMIGLVRQGYVCEVCGYACHVNCVDLGSPCPFDETKQRPVGIDPKKGIGTAYEGYVKIPKARGGVRKGWIRMYVVVCDFKLFLYDIMNTGDAQSVGLNYSNISNLDPNYSTLINTPSVSANTIIDMRDEHFSVNDVTESDVIHASPKDIPCIFRITTSMIGDQREGLQIFTQLMLVDKESEKHKWIDALHELHRIIRRNKIPHRNILRNYHLLNTLQISSLRHINNVHCCTMIDETRLLIGCEDSIICCDLDIHSYHRLNHSKRFYQMVYIHSEQLVVALSGKQKQIKLIPIRALDNESIEWIKISESKNATTFTVAYDNSIAYVCVAIRKTLHIFEITHKKARYLSHHEVHMPVNIQTLNTCRDNLIAVGTSSNFLVYHVNRSEQPLYLVNQESPDLIYLIQNSIDPLLCEPINDNEWLLIFVHYGVYVDNHGKRTRCVELQYPSQPSHASILRSNNHNVNYLMIFSKTHIDVFNINQTKWVQTINLKETKPLQTFGENMLICITNALDLPNLVQIAIDSDMKIKVHGDNIKAFTLKNLNQKNIASQSSDLKKNTKIQISAPTDFSHISHLGPGVGPFTSNLIDLNNLKDTLQRPPSKESMSKSHSSLHYKN</sequence>
<dbReference type="Gene3D" id="1.10.510.10">
    <property type="entry name" value="Transferase(Phosphotransferase) domain 1"/>
    <property type="match status" value="1"/>
</dbReference>
<keyword evidence="6" id="KW-0479">Metal-binding</keyword>
<evidence type="ECO:0000256" key="1">
    <source>
        <dbReference type="ARBA" id="ARBA00005719"/>
    </source>
</evidence>
<dbReference type="InterPro" id="IPR057529">
    <property type="entry name" value="MRCK/ROCK_PH"/>
</dbReference>
<dbReference type="PROSITE" id="PS00479">
    <property type="entry name" value="ZF_DAG_PE_1"/>
    <property type="match status" value="1"/>
</dbReference>
<dbReference type="CDD" id="cd00132">
    <property type="entry name" value="CRIB"/>
    <property type="match status" value="1"/>
</dbReference>
<evidence type="ECO:0000256" key="14">
    <source>
        <dbReference type="ARBA" id="ARBA00048679"/>
    </source>
</evidence>
<dbReference type="SUPFAM" id="SSF57889">
    <property type="entry name" value="Cysteine-rich domain"/>
    <property type="match status" value="1"/>
</dbReference>
<dbReference type="GO" id="GO:0008270">
    <property type="term" value="F:zinc ion binding"/>
    <property type="evidence" value="ECO:0007669"/>
    <property type="project" value="UniProtKB-KW"/>
</dbReference>
<dbReference type="SMART" id="SM00036">
    <property type="entry name" value="CNH"/>
    <property type="match status" value="1"/>
</dbReference>
<feature type="coiled-coil region" evidence="16">
    <location>
        <begin position="739"/>
        <end position="766"/>
    </location>
</feature>
<feature type="domain" description="CNH" evidence="22">
    <location>
        <begin position="2005"/>
        <end position="2282"/>
    </location>
</feature>
<keyword evidence="3" id="KW-0723">Serine/threonine-protein kinase</keyword>
<dbReference type="InterPro" id="IPR050839">
    <property type="entry name" value="Rho-assoc_Ser/Thr_Kinase"/>
</dbReference>
<feature type="domain" description="Protein kinase" evidence="19">
    <location>
        <begin position="1034"/>
        <end position="1299"/>
    </location>
</feature>
<dbReference type="PROSITE" id="PS50081">
    <property type="entry name" value="ZF_DAG_PE_2"/>
    <property type="match status" value="1"/>
</dbReference>
<feature type="domain" description="PH" evidence="18">
    <location>
        <begin position="1830"/>
        <end position="1975"/>
    </location>
</feature>
<proteinExistence type="inferred from homology"/>
<feature type="coiled-coil region" evidence="16">
    <location>
        <begin position="648"/>
        <end position="675"/>
    </location>
</feature>
<dbReference type="Gene3D" id="3.30.200.20">
    <property type="entry name" value="Phosphorylase Kinase, domain 1"/>
    <property type="match status" value="1"/>
</dbReference>
<feature type="coiled-coil region" evidence="16">
    <location>
        <begin position="219"/>
        <end position="304"/>
    </location>
</feature>
<dbReference type="Pfam" id="PF25346">
    <property type="entry name" value="PH_MRCK"/>
    <property type="match status" value="1"/>
</dbReference>
<dbReference type="GO" id="GO:0031032">
    <property type="term" value="P:actomyosin structure organization"/>
    <property type="evidence" value="ECO:0007669"/>
    <property type="project" value="TreeGrafter"/>
</dbReference>
<evidence type="ECO:0000256" key="4">
    <source>
        <dbReference type="ARBA" id="ARBA00022553"/>
    </source>
</evidence>
<feature type="compositionally biased region" description="Polar residues" evidence="17">
    <location>
        <begin position="1380"/>
        <end position="1391"/>
    </location>
</feature>
<dbReference type="InterPro" id="IPR038729">
    <property type="entry name" value="Rad50/SbcC_AAA"/>
</dbReference>
<evidence type="ECO:0000256" key="9">
    <source>
        <dbReference type="ARBA" id="ARBA00022777"/>
    </source>
</evidence>
<evidence type="ECO:0000256" key="15">
    <source>
        <dbReference type="PROSITE-ProRule" id="PRU10141"/>
    </source>
</evidence>
<evidence type="ECO:0000256" key="6">
    <source>
        <dbReference type="ARBA" id="ARBA00022723"/>
    </source>
</evidence>
<dbReference type="SUPFAM" id="SSF50729">
    <property type="entry name" value="PH domain-like"/>
    <property type="match status" value="1"/>
</dbReference>
<comment type="catalytic activity">
    <reaction evidence="14">
        <text>L-seryl-[protein] + ATP = O-phospho-L-seryl-[protein] + ADP + H(+)</text>
        <dbReference type="Rhea" id="RHEA:17989"/>
        <dbReference type="Rhea" id="RHEA-COMP:9863"/>
        <dbReference type="Rhea" id="RHEA-COMP:11604"/>
        <dbReference type="ChEBI" id="CHEBI:15378"/>
        <dbReference type="ChEBI" id="CHEBI:29999"/>
        <dbReference type="ChEBI" id="CHEBI:30616"/>
        <dbReference type="ChEBI" id="CHEBI:83421"/>
        <dbReference type="ChEBI" id="CHEBI:456216"/>
        <dbReference type="EC" id="2.7.11.1"/>
    </reaction>
</comment>
<dbReference type="InterPro" id="IPR001849">
    <property type="entry name" value="PH_domain"/>
</dbReference>
<organism evidence="24 25">
    <name type="scientific">Blomia tropicalis</name>
    <name type="common">Mite</name>
    <dbReference type="NCBI Taxonomy" id="40697"/>
    <lineage>
        <taxon>Eukaryota</taxon>
        <taxon>Metazoa</taxon>
        <taxon>Ecdysozoa</taxon>
        <taxon>Arthropoda</taxon>
        <taxon>Chelicerata</taxon>
        <taxon>Arachnida</taxon>
        <taxon>Acari</taxon>
        <taxon>Acariformes</taxon>
        <taxon>Sarcoptiformes</taxon>
        <taxon>Astigmata</taxon>
        <taxon>Glycyphagoidea</taxon>
        <taxon>Echimyopodidae</taxon>
        <taxon>Blomia</taxon>
    </lineage>
</organism>
<dbReference type="Gene3D" id="3.40.50.300">
    <property type="entry name" value="P-loop containing nucleotide triphosphate hydrolases"/>
    <property type="match status" value="2"/>
</dbReference>
<keyword evidence="7 15" id="KW-0547">Nucleotide-binding</keyword>
<dbReference type="FunFam" id="3.30.200.20:FF:001209">
    <property type="entry name" value="Serine/threonine-protein kinase MRCK beta"/>
    <property type="match status" value="1"/>
</dbReference>
<dbReference type="SUPFAM" id="SSF101908">
    <property type="entry name" value="Putative isomerase YbhE"/>
    <property type="match status" value="1"/>
</dbReference>
<dbReference type="SMART" id="SM00109">
    <property type="entry name" value="C1"/>
    <property type="match status" value="1"/>
</dbReference>
<dbReference type="PROSITE" id="PS00107">
    <property type="entry name" value="PROTEIN_KINASE_ATP"/>
    <property type="match status" value="1"/>
</dbReference>
<evidence type="ECO:0000259" key="21">
    <source>
        <dbReference type="PROSITE" id="PS50108"/>
    </source>
</evidence>
<keyword evidence="10" id="KW-0862">Zinc</keyword>
<evidence type="ECO:0000256" key="12">
    <source>
        <dbReference type="ARBA" id="ARBA00023054"/>
    </source>
</evidence>
<dbReference type="InterPro" id="IPR017441">
    <property type="entry name" value="Protein_kinase_ATP_BS"/>
</dbReference>
<dbReference type="PROSITE" id="PS50003">
    <property type="entry name" value="PH_DOMAIN"/>
    <property type="match status" value="1"/>
</dbReference>
<evidence type="ECO:0000313" key="25">
    <source>
        <dbReference type="Proteomes" id="UP001142055"/>
    </source>
</evidence>
<dbReference type="Pfam" id="PF13476">
    <property type="entry name" value="AAA_23"/>
    <property type="match status" value="1"/>
</dbReference>
<dbReference type="Gene3D" id="3.30.60.20">
    <property type="match status" value="1"/>
</dbReference>
<comment type="caution">
    <text evidence="24">The sequence shown here is derived from an EMBL/GenBank/DDBJ whole genome shotgun (WGS) entry which is preliminary data.</text>
</comment>
<dbReference type="CDD" id="cd01243">
    <property type="entry name" value="PH_MRCK"/>
    <property type="match status" value="1"/>
</dbReference>
<evidence type="ECO:0000259" key="23">
    <source>
        <dbReference type="PROSITE" id="PS51285"/>
    </source>
</evidence>
<feature type="domain" description="Phorbol-ester/DAG-type" evidence="20">
    <location>
        <begin position="1762"/>
        <end position="1811"/>
    </location>
</feature>
<evidence type="ECO:0000256" key="7">
    <source>
        <dbReference type="ARBA" id="ARBA00022741"/>
    </source>
</evidence>
<evidence type="ECO:0000259" key="22">
    <source>
        <dbReference type="PROSITE" id="PS50219"/>
    </source>
</evidence>